<dbReference type="RefSeq" id="WP_104290105.1">
    <property type="nucleotide sequence ID" value="NZ_PSXY01000009.1"/>
</dbReference>
<name>A0A2S5VUB1_9MICO</name>
<sequence>MALLMVLFGLSVGYLSAPERPRHHRLLPSIAVALIVGSGALMLVRDSPEDGWAPLALFVGTISGMAAGDGATLVGNPLTADMGFWRRLAFAWRHGRLLREHSLLRARSRSANGTAAGDTGPISTELRADGLTDFIGHDQ</sequence>
<gene>
    <name evidence="1" type="ORF">C5E16_07130</name>
</gene>
<comment type="caution">
    <text evidence="1">The sequence shown here is derived from an EMBL/GenBank/DDBJ whole genome shotgun (WGS) entry which is preliminary data.</text>
</comment>
<reference evidence="1 2" key="1">
    <citation type="submission" date="2018-02" db="EMBL/GenBank/DDBJ databases">
        <title>Bacteriophage NCPPB3778 and a type I-E CRISPR drive the evolution of the US Biological Select Agent, Rathayibacter toxicus.</title>
        <authorList>
            <person name="Davis E.W.II."/>
            <person name="Tabima J.F."/>
            <person name="Weisberg A.J."/>
            <person name="Lopes L.D."/>
            <person name="Wiseman M.S."/>
            <person name="Wiseman M.S."/>
            <person name="Pupko T."/>
            <person name="Belcher M.S."/>
            <person name="Sechler A.J."/>
            <person name="Tancos M.A."/>
            <person name="Schroeder B.K."/>
            <person name="Murray T.D."/>
            <person name="Luster D.G."/>
            <person name="Schneider W.L."/>
            <person name="Rogers E."/>
            <person name="Andreote F.D."/>
            <person name="Grunwald N.J."/>
            <person name="Putnam M.L."/>
            <person name="Chang J.H."/>
        </authorList>
    </citation>
    <scope>NUCLEOTIDE SEQUENCE [LARGE SCALE GENOMIC DNA]</scope>
    <source>
        <strain evidence="1 2">AY1B3</strain>
    </source>
</reference>
<dbReference type="EMBL" id="PSXY01000009">
    <property type="protein sequence ID" value="PPF68273.1"/>
    <property type="molecule type" value="Genomic_DNA"/>
</dbReference>
<evidence type="ECO:0000313" key="2">
    <source>
        <dbReference type="Proteomes" id="UP000239241"/>
    </source>
</evidence>
<proteinExistence type="predicted"/>
<evidence type="ECO:0000313" key="1">
    <source>
        <dbReference type="EMBL" id="PPF68273.1"/>
    </source>
</evidence>
<organism evidence="1 2">
    <name type="scientific">Clavibacter michiganensis</name>
    <dbReference type="NCBI Taxonomy" id="28447"/>
    <lineage>
        <taxon>Bacteria</taxon>
        <taxon>Bacillati</taxon>
        <taxon>Actinomycetota</taxon>
        <taxon>Actinomycetes</taxon>
        <taxon>Micrococcales</taxon>
        <taxon>Microbacteriaceae</taxon>
        <taxon>Clavibacter</taxon>
    </lineage>
</organism>
<dbReference type="AlphaFoldDB" id="A0A2S5VUB1"/>
<protein>
    <submittedName>
        <fullName evidence="1">Uncharacterized protein</fullName>
    </submittedName>
</protein>
<accession>A0A2S5VUB1</accession>
<dbReference type="Proteomes" id="UP000239241">
    <property type="component" value="Unassembled WGS sequence"/>
</dbReference>